<evidence type="ECO:0000256" key="2">
    <source>
        <dbReference type="ARBA" id="ARBA00022771"/>
    </source>
</evidence>
<feature type="region of interest" description="Disordered" evidence="6">
    <location>
        <begin position="263"/>
        <end position="286"/>
    </location>
</feature>
<keyword evidence="2" id="KW-0863">Zinc-finger</keyword>
<evidence type="ECO:0000256" key="6">
    <source>
        <dbReference type="SAM" id="MobiDB-lite"/>
    </source>
</evidence>
<dbReference type="Proteomes" id="UP001227230">
    <property type="component" value="Chromosome 17"/>
</dbReference>
<keyword evidence="9" id="KW-1185">Reference proteome</keyword>
<sequence length="666" mass="75341">MSNAWFLQGLRASLNQVNNVHWVPEVGKVCDICGVCGFEDLIATCIKCRTSSEHIYCLPITVKEVPSEWTCEECQRGNNIVSPTSREMIHQNTIHSAGYGKVSDNSRRQGWFKRQKTVETAKVKFLSTEEAIMLNSGTRRMGSSSHCNMDSRFDSLRHRKSTKRTPVGFTIASPEFPLMKLKENHGMQPSGNSKLPRHGNMQTSLIIKQRAPQISKELDGKKAFAAPAKEYVCREESIDVCTHAREVETSNTRAEKATNKASPLLPSMHVSGGKCHSDAEPMDSDKGRVPPIIPPKLDNIPLKCAAIDAVWKGSFKFVDTVTPNESYVGFQAHPPYIVHRKAYEFSKQMPTVLQFERLHRCSLWAELFQDDSPDGDDIALYFFPGRFGRSRRDYVHLLELLETQDLAMRSHIDGVELLLFTSKQMHRDFQRIDTQYYLWGVFRCVKTKETVIKEGMNIPLLVPPSEHPGDDHSNKDNSEVVDMEIDMVGGKNVGRVDEAVGKVKKEQCNNCDSFPGFTEKVENRLASAEPMGRPCTDVEGPPGFEEVLDLKVRGNPCKPTFRKENPCLNGEKATIKNEDTSTEKFPVGDMVSHSLQFQTGLWKQFKVPARQLPAYPMDNNPLRFSEMDKKYRSTGKERKLETTSERRCPEVDERKKGFPTTSSKRP</sequence>
<dbReference type="Pfam" id="PF23121">
    <property type="entry name" value="SPOC_AIPP2"/>
    <property type="match status" value="1"/>
</dbReference>
<dbReference type="InterPro" id="IPR013083">
    <property type="entry name" value="Znf_RING/FYVE/PHD"/>
</dbReference>
<feature type="domain" description="AIPP2-like SPOC-like" evidence="7">
    <location>
        <begin position="311"/>
        <end position="442"/>
    </location>
</feature>
<protein>
    <recommendedName>
        <fullName evidence="7">AIPP2-like SPOC-like domain-containing protein</fullName>
    </recommendedName>
</protein>
<keyword evidence="4" id="KW-0805">Transcription regulation</keyword>
<accession>A0ABY9DPK8</accession>
<feature type="compositionally biased region" description="Basic and acidic residues" evidence="6">
    <location>
        <begin position="625"/>
        <end position="656"/>
    </location>
</feature>
<reference evidence="8 9" key="1">
    <citation type="journal article" date="2023" name="Hortic Res">
        <title>The complete reference genome for grapevine (Vitis vinifera L.) genetics and breeding.</title>
        <authorList>
            <person name="Shi X."/>
            <person name="Cao S."/>
            <person name="Wang X."/>
            <person name="Huang S."/>
            <person name="Wang Y."/>
            <person name="Liu Z."/>
            <person name="Liu W."/>
            <person name="Leng X."/>
            <person name="Peng Y."/>
            <person name="Wang N."/>
            <person name="Wang Y."/>
            <person name="Ma Z."/>
            <person name="Xu X."/>
            <person name="Zhang F."/>
            <person name="Xue H."/>
            <person name="Zhong H."/>
            <person name="Wang Y."/>
            <person name="Zhang K."/>
            <person name="Velt A."/>
            <person name="Avia K."/>
            <person name="Holtgrawe D."/>
            <person name="Grimplet J."/>
            <person name="Matus J.T."/>
            <person name="Ware D."/>
            <person name="Wu X."/>
            <person name="Wang H."/>
            <person name="Liu C."/>
            <person name="Fang Y."/>
            <person name="Rustenholz C."/>
            <person name="Cheng Z."/>
            <person name="Xiao H."/>
            <person name="Zhou Y."/>
        </authorList>
    </citation>
    <scope>NUCLEOTIDE SEQUENCE [LARGE SCALE GENOMIC DNA]</scope>
    <source>
        <strain evidence="9">cv. Pinot noir / PN40024</strain>
        <tissue evidence="8">Leaf</tissue>
    </source>
</reference>
<evidence type="ECO:0000259" key="7">
    <source>
        <dbReference type="Pfam" id="PF23121"/>
    </source>
</evidence>
<organism evidence="8 9">
    <name type="scientific">Vitis vinifera</name>
    <name type="common">Grape</name>
    <dbReference type="NCBI Taxonomy" id="29760"/>
    <lineage>
        <taxon>Eukaryota</taxon>
        <taxon>Viridiplantae</taxon>
        <taxon>Streptophyta</taxon>
        <taxon>Embryophyta</taxon>
        <taxon>Tracheophyta</taxon>
        <taxon>Spermatophyta</taxon>
        <taxon>Magnoliopsida</taxon>
        <taxon>eudicotyledons</taxon>
        <taxon>Gunneridae</taxon>
        <taxon>Pentapetalae</taxon>
        <taxon>rosids</taxon>
        <taxon>Vitales</taxon>
        <taxon>Vitaceae</taxon>
        <taxon>Viteae</taxon>
        <taxon>Vitis</taxon>
    </lineage>
</organism>
<dbReference type="PANTHER" id="PTHR33304">
    <property type="match status" value="1"/>
</dbReference>
<dbReference type="Gene3D" id="3.30.40.10">
    <property type="entry name" value="Zinc/RING finger domain, C3HC4 (zinc finger)"/>
    <property type="match status" value="1"/>
</dbReference>
<proteinExistence type="predicted"/>
<feature type="compositionally biased region" description="Basic and acidic residues" evidence="6">
    <location>
        <begin position="275"/>
        <end position="286"/>
    </location>
</feature>
<evidence type="ECO:0000256" key="3">
    <source>
        <dbReference type="ARBA" id="ARBA00022833"/>
    </source>
</evidence>
<evidence type="ECO:0000256" key="5">
    <source>
        <dbReference type="ARBA" id="ARBA00023163"/>
    </source>
</evidence>
<evidence type="ECO:0000313" key="9">
    <source>
        <dbReference type="Proteomes" id="UP001227230"/>
    </source>
</evidence>
<dbReference type="InterPro" id="IPR011011">
    <property type="entry name" value="Znf_FYVE_PHD"/>
</dbReference>
<dbReference type="SUPFAM" id="SSF57903">
    <property type="entry name" value="FYVE/PHD zinc finger"/>
    <property type="match status" value="1"/>
</dbReference>
<dbReference type="InterPro" id="IPR049914">
    <property type="entry name" value="PHD1-3/5-6"/>
</dbReference>
<keyword evidence="5" id="KW-0804">Transcription</keyword>
<feature type="region of interest" description="Disordered" evidence="6">
    <location>
        <begin position="617"/>
        <end position="666"/>
    </location>
</feature>
<name>A0ABY9DPK8_VITVI</name>
<keyword evidence="1" id="KW-0479">Metal-binding</keyword>
<evidence type="ECO:0000313" key="8">
    <source>
        <dbReference type="EMBL" id="WKA08550.1"/>
    </source>
</evidence>
<keyword evidence="3" id="KW-0862">Zinc</keyword>
<gene>
    <name evidence="8" type="ORF">VitviT2T_026262</name>
</gene>
<dbReference type="InterPro" id="IPR056280">
    <property type="entry name" value="AIPP2-like_SPOC"/>
</dbReference>
<evidence type="ECO:0000256" key="4">
    <source>
        <dbReference type="ARBA" id="ARBA00023015"/>
    </source>
</evidence>
<dbReference type="EMBL" id="CP126664">
    <property type="protein sequence ID" value="WKA08550.1"/>
    <property type="molecule type" value="Genomic_DNA"/>
</dbReference>
<evidence type="ECO:0000256" key="1">
    <source>
        <dbReference type="ARBA" id="ARBA00022723"/>
    </source>
</evidence>
<dbReference type="PANTHER" id="PTHR33304:SF36">
    <property type="entry name" value="GB|AAF26970.1-RELATED"/>
    <property type="match status" value="1"/>
</dbReference>